<name>A0AA88AHR0_FICCA</name>
<keyword evidence="3" id="KW-1185">Reference proteome</keyword>
<evidence type="ECO:0000256" key="1">
    <source>
        <dbReference type="SAM" id="MobiDB-lite"/>
    </source>
</evidence>
<dbReference type="AlphaFoldDB" id="A0AA88AHR0"/>
<evidence type="ECO:0000313" key="2">
    <source>
        <dbReference type="EMBL" id="GMN50977.1"/>
    </source>
</evidence>
<proteinExistence type="predicted"/>
<reference evidence="2" key="1">
    <citation type="submission" date="2023-07" db="EMBL/GenBank/DDBJ databases">
        <title>draft genome sequence of fig (Ficus carica).</title>
        <authorList>
            <person name="Takahashi T."/>
            <person name="Nishimura K."/>
        </authorList>
    </citation>
    <scope>NUCLEOTIDE SEQUENCE</scope>
</reference>
<gene>
    <name evidence="2" type="ORF">TIFTF001_020127</name>
</gene>
<feature type="region of interest" description="Disordered" evidence="1">
    <location>
        <begin position="149"/>
        <end position="186"/>
    </location>
</feature>
<sequence>MPRLLWECGCEGDANVARDAGREARKEAEARAKSAEDRAKSSKEWARIAEKDASNAEIARCELEEALRKAKSYLASAQAEHDRYVKLALHAAFEEARAQAVEDFLQFEDFISRLSFVPAESEETATEEVPEDDEVSGAARAPEDVIVLDDPEEPAAPEQPFIPDQPIIPEQPTREQLGFSLPDQLD</sequence>
<dbReference type="EMBL" id="BTGU01000035">
    <property type="protein sequence ID" value="GMN50977.1"/>
    <property type="molecule type" value="Genomic_DNA"/>
</dbReference>
<comment type="caution">
    <text evidence="2">The sequence shown here is derived from an EMBL/GenBank/DDBJ whole genome shotgun (WGS) entry which is preliminary data.</text>
</comment>
<evidence type="ECO:0000313" key="3">
    <source>
        <dbReference type="Proteomes" id="UP001187192"/>
    </source>
</evidence>
<protein>
    <submittedName>
        <fullName evidence="2">Uncharacterized protein</fullName>
    </submittedName>
</protein>
<organism evidence="2 3">
    <name type="scientific">Ficus carica</name>
    <name type="common">Common fig</name>
    <dbReference type="NCBI Taxonomy" id="3494"/>
    <lineage>
        <taxon>Eukaryota</taxon>
        <taxon>Viridiplantae</taxon>
        <taxon>Streptophyta</taxon>
        <taxon>Embryophyta</taxon>
        <taxon>Tracheophyta</taxon>
        <taxon>Spermatophyta</taxon>
        <taxon>Magnoliopsida</taxon>
        <taxon>eudicotyledons</taxon>
        <taxon>Gunneridae</taxon>
        <taxon>Pentapetalae</taxon>
        <taxon>rosids</taxon>
        <taxon>fabids</taxon>
        <taxon>Rosales</taxon>
        <taxon>Moraceae</taxon>
        <taxon>Ficeae</taxon>
        <taxon>Ficus</taxon>
    </lineage>
</organism>
<dbReference type="Proteomes" id="UP001187192">
    <property type="component" value="Unassembled WGS sequence"/>
</dbReference>
<accession>A0AA88AHR0</accession>